<evidence type="ECO:0000313" key="2">
    <source>
        <dbReference type="Proteomes" id="UP000261811"/>
    </source>
</evidence>
<accession>A0A372JTB2</accession>
<keyword evidence="2" id="KW-1185">Reference proteome</keyword>
<dbReference type="EMBL" id="QURH01000044">
    <property type="protein sequence ID" value="RFU43189.1"/>
    <property type="molecule type" value="Genomic_DNA"/>
</dbReference>
<name>A0A372JTB2_9ACTN</name>
<dbReference type="Proteomes" id="UP000261811">
    <property type="component" value="Unassembled WGS sequence"/>
</dbReference>
<evidence type="ECO:0000313" key="1">
    <source>
        <dbReference type="EMBL" id="RFU43189.1"/>
    </source>
</evidence>
<dbReference type="AlphaFoldDB" id="A0A372JTB2"/>
<gene>
    <name evidence="1" type="ORF">DZF91_02510</name>
</gene>
<comment type="caution">
    <text evidence="1">The sequence shown here is derived from an EMBL/GenBank/DDBJ whole genome shotgun (WGS) entry which is preliminary data.</text>
</comment>
<sequence length="417" mass="45421">MRRQNADSVVAHRRSTEVPVGTVMPDVVLRAVEQGLSAPVETLVERRIVPSAEVLAGLVPELVASTVAQDYGDRTLAMLVSAGYRAFRKRRSLLLVNLEHQVRFEELPWVQAIASRRGTGGDAARAAARTTLTRLGGLTLTAFPGTIIPNRLVTELTALARQAGLDAPFVEELAADIFMGTFSPKFVRAAEIAAELLDGTLYVRYYGIDAARLRTLRAISEKPPKRAPRMPWAQKAHSGLTSDPEWDAAREFAALCQARAGAATSSWVVVNGRTIEQAQILTTHNLAVLAGTVGVQPGPGWPELARRAYVVMCDRLLTAHRSALPLRAVKDAAYAWRQALFFLSMAGDAEARDFARWARDETDRMFGPVATRTAAPTAGLDRVLAGLDHVLDGGGLERAEGYPRRFLGWSGHWMLGR</sequence>
<organism evidence="1 2">
    <name type="scientific">Actinomadura logoneensis</name>
    <dbReference type="NCBI Taxonomy" id="2293572"/>
    <lineage>
        <taxon>Bacteria</taxon>
        <taxon>Bacillati</taxon>
        <taxon>Actinomycetota</taxon>
        <taxon>Actinomycetes</taxon>
        <taxon>Streptosporangiales</taxon>
        <taxon>Thermomonosporaceae</taxon>
        <taxon>Actinomadura</taxon>
    </lineage>
</organism>
<reference evidence="1 2" key="1">
    <citation type="submission" date="2018-08" db="EMBL/GenBank/DDBJ databases">
        <title>Actinomadura jelena sp. nov., a novel Actinomycete isolated from soil in Chad.</title>
        <authorList>
            <person name="Shi L."/>
        </authorList>
    </citation>
    <scope>NUCLEOTIDE SEQUENCE [LARGE SCALE GENOMIC DNA]</scope>
    <source>
        <strain evidence="1 2">NEAU-G17</strain>
    </source>
</reference>
<proteinExistence type="predicted"/>
<protein>
    <submittedName>
        <fullName evidence="1">Uncharacterized protein</fullName>
    </submittedName>
</protein>